<feature type="domain" description="Polysaccharide pyruvyl transferase" evidence="1">
    <location>
        <begin position="47"/>
        <end position="302"/>
    </location>
</feature>
<evidence type="ECO:0000259" key="1">
    <source>
        <dbReference type="Pfam" id="PF04230"/>
    </source>
</evidence>
<dbReference type="EMBL" id="MLJW01004831">
    <property type="protein sequence ID" value="OIQ69256.1"/>
    <property type="molecule type" value="Genomic_DNA"/>
</dbReference>
<name>A0A1J5PEP6_9ZZZZ</name>
<accession>A0A1J5PEP6</accession>
<comment type="caution">
    <text evidence="2">The sequence shown here is derived from an EMBL/GenBank/DDBJ whole genome shotgun (WGS) entry which is preliminary data.</text>
</comment>
<keyword evidence="2" id="KW-0808">Transferase</keyword>
<gene>
    <name evidence="2" type="ORF">GALL_491460</name>
</gene>
<proteinExistence type="predicted"/>
<dbReference type="Pfam" id="PF04230">
    <property type="entry name" value="PS_pyruv_trans"/>
    <property type="match status" value="1"/>
</dbReference>
<organism evidence="2">
    <name type="scientific">mine drainage metagenome</name>
    <dbReference type="NCBI Taxonomy" id="410659"/>
    <lineage>
        <taxon>unclassified sequences</taxon>
        <taxon>metagenomes</taxon>
        <taxon>ecological metagenomes</taxon>
    </lineage>
</organism>
<reference evidence="2" key="1">
    <citation type="submission" date="2016-10" db="EMBL/GenBank/DDBJ databases">
        <title>Sequence of Gallionella enrichment culture.</title>
        <authorList>
            <person name="Poehlein A."/>
            <person name="Muehling M."/>
            <person name="Daniel R."/>
        </authorList>
    </citation>
    <scope>NUCLEOTIDE SEQUENCE</scope>
</reference>
<evidence type="ECO:0000313" key="2">
    <source>
        <dbReference type="EMBL" id="OIQ69256.1"/>
    </source>
</evidence>
<dbReference type="PANTHER" id="PTHR36836:SF1">
    <property type="entry name" value="COLANIC ACID BIOSYNTHESIS PROTEIN WCAK"/>
    <property type="match status" value="1"/>
</dbReference>
<dbReference type="InterPro" id="IPR007345">
    <property type="entry name" value="Polysacch_pyruvyl_Trfase"/>
</dbReference>
<sequence>MGLGLGLRVKWDRLNRYGYLRRTTDYRVALLRKKPLLTYIGWLGHQNIGDEALYLSFRDELFKDALVLPHGDFSALRYLSGLASERLTILGGGTLINVDPYLHVLERARARGERYAVWGTGVADLDYWSRHPQHADRGNSERWLDVLRDARYIGVRGPRAAAWLAENGIDGVEVIGDPALSIRPAPENVHAGVRTLGINLGSHDPVSGGGESVFDSTLTLIRHALRQGYKVQYFALHDLDAEIGQALKAEVTSAGFELLPFNASVDETMQQLAGFDYVVGQRLHATILACAQGVPNLSLSYQPKCLDFLESINLPELALPTEEISSSGLIERFEWLVQAETAVRSSILSECNRFRTLQRQSASTLLARCNSSNLEGAA</sequence>
<protein>
    <submittedName>
        <fullName evidence="2">Polysaccharide pyruvyl transferase</fullName>
    </submittedName>
</protein>
<dbReference type="GO" id="GO:0016740">
    <property type="term" value="F:transferase activity"/>
    <property type="evidence" value="ECO:0007669"/>
    <property type="project" value="UniProtKB-KW"/>
</dbReference>
<dbReference type="AlphaFoldDB" id="A0A1J5PEP6"/>
<dbReference type="PANTHER" id="PTHR36836">
    <property type="entry name" value="COLANIC ACID BIOSYNTHESIS PROTEIN WCAK"/>
    <property type="match status" value="1"/>
</dbReference>